<organism evidence="2 3">
    <name type="scientific">Datura stramonium</name>
    <name type="common">Jimsonweed</name>
    <name type="synonym">Common thornapple</name>
    <dbReference type="NCBI Taxonomy" id="4076"/>
    <lineage>
        <taxon>Eukaryota</taxon>
        <taxon>Viridiplantae</taxon>
        <taxon>Streptophyta</taxon>
        <taxon>Embryophyta</taxon>
        <taxon>Tracheophyta</taxon>
        <taxon>Spermatophyta</taxon>
        <taxon>Magnoliopsida</taxon>
        <taxon>eudicotyledons</taxon>
        <taxon>Gunneridae</taxon>
        <taxon>Pentapetalae</taxon>
        <taxon>asterids</taxon>
        <taxon>lamiids</taxon>
        <taxon>Solanales</taxon>
        <taxon>Solanaceae</taxon>
        <taxon>Solanoideae</taxon>
        <taxon>Datureae</taxon>
        <taxon>Datura</taxon>
    </lineage>
</organism>
<feature type="region of interest" description="Disordered" evidence="1">
    <location>
        <begin position="189"/>
        <end position="210"/>
    </location>
</feature>
<evidence type="ECO:0000256" key="1">
    <source>
        <dbReference type="SAM" id="MobiDB-lite"/>
    </source>
</evidence>
<gene>
    <name evidence="2" type="ORF">HAX54_027215</name>
</gene>
<keyword evidence="3" id="KW-1185">Reference proteome</keyword>
<evidence type="ECO:0000313" key="3">
    <source>
        <dbReference type="Proteomes" id="UP000823775"/>
    </source>
</evidence>
<accession>A0ABS8S8G7</accession>
<reference evidence="2 3" key="1">
    <citation type="journal article" date="2021" name="BMC Genomics">
        <title>Datura genome reveals duplications of psychoactive alkaloid biosynthetic genes and high mutation rate following tissue culture.</title>
        <authorList>
            <person name="Rajewski A."/>
            <person name="Carter-House D."/>
            <person name="Stajich J."/>
            <person name="Litt A."/>
        </authorList>
    </citation>
    <scope>NUCLEOTIDE SEQUENCE [LARGE SCALE GENOMIC DNA]</scope>
    <source>
        <strain evidence="2">AR-01</strain>
    </source>
</reference>
<sequence length="358" mass="39065">MNSNGISMRRGPIIIFLISGTPIVPLTTDQPIHFPGFSTRSCACGEACLRGLLQRCHPYDVSRLGSGLLSTLVVHAPLLDLPLCALLWVATDLLVPCLDLSKAMACTVLSSSLTLALCVSMRLVLRPNGATFSPWPWSYASSISYLQLSHGTAKHIPHSIPSTCTVQRRPTTARLGQWTLARMVEPLPSSQVNSRGSSESTSIAQSTRRNQALTRNPQIPLLARERAALTLATACGRRQQLDPWAPPKSLANTFGTLRTCHATSLHACCLVPCPFASCSYFSPSSPRAAWTTDTHAAHPERITLAWSMPNYFRAYILTHLKSSSSPMTYDTDEHPKSAPLVMCVFHIMPSVVSWNCQT</sequence>
<comment type="caution">
    <text evidence="2">The sequence shown here is derived from an EMBL/GenBank/DDBJ whole genome shotgun (WGS) entry which is preliminary data.</text>
</comment>
<proteinExistence type="predicted"/>
<dbReference type="Proteomes" id="UP000823775">
    <property type="component" value="Unassembled WGS sequence"/>
</dbReference>
<protein>
    <submittedName>
        <fullName evidence="2">Uncharacterized protein</fullName>
    </submittedName>
</protein>
<name>A0ABS8S8G7_DATST</name>
<evidence type="ECO:0000313" key="2">
    <source>
        <dbReference type="EMBL" id="MCD7455139.1"/>
    </source>
</evidence>
<dbReference type="EMBL" id="JACEIK010000330">
    <property type="protein sequence ID" value="MCD7455139.1"/>
    <property type="molecule type" value="Genomic_DNA"/>
</dbReference>